<dbReference type="InterPro" id="IPR043519">
    <property type="entry name" value="NT_sf"/>
</dbReference>
<keyword evidence="7" id="KW-0460">Magnesium</keyword>
<evidence type="ECO:0000256" key="7">
    <source>
        <dbReference type="ARBA" id="ARBA00022842"/>
    </source>
</evidence>
<dbReference type="Gene3D" id="3.30.460.10">
    <property type="entry name" value="Beta Polymerase, domain 2"/>
    <property type="match status" value="1"/>
</dbReference>
<dbReference type="SUPFAM" id="SSF81301">
    <property type="entry name" value="Nucleotidyltransferase"/>
    <property type="match status" value="1"/>
</dbReference>
<sequence>MRPLDSNGPRRLLAMAGVGRVLDALAVAGEETRLVGGCVRDALLGRPSDDIDLATTLTPEAVIARAAAASLRSIPTGIEHGTVTLLVGVQTFEVTTLREDVETDGRHAVVRFGRDFARDAERRDFTINALSVDVTGTVQDTTGGIADLAAGRVRFIGDARTRIREDALRILRFFRFQARYGLGPPDPEGLAACIAARAALDGLSRERVRAELLKLVMAPGSIAAVTTLSETGLLGRLIGGLGDLRRFARVAQAPTDAAGRLAALAVFSEDDAERLAGRLRLSKAELVRLATYARALVAAKTLETIDESRLRGLAALHGAPNLELAFTALGGGSRPTLTAEAGDLLGRMARGEVAAPVFPLTGADLVAHGIPPGREIGRRLGRARALWLEAGCPEGIEARETLLVRALS</sequence>
<keyword evidence="2 8" id="KW-0808">Transferase</keyword>
<evidence type="ECO:0000259" key="9">
    <source>
        <dbReference type="Pfam" id="PF01743"/>
    </source>
</evidence>
<dbReference type="SUPFAM" id="SSF81891">
    <property type="entry name" value="Poly A polymerase C-terminal region-like"/>
    <property type="match status" value="1"/>
</dbReference>
<dbReference type="Gene3D" id="1.10.3090.10">
    <property type="entry name" value="cca-adding enzyme, domain 2"/>
    <property type="match status" value="1"/>
</dbReference>
<evidence type="ECO:0000313" key="12">
    <source>
        <dbReference type="Proteomes" id="UP000199229"/>
    </source>
</evidence>
<comment type="similarity">
    <text evidence="8">Belongs to the tRNA nucleotidyltransferase/poly(A) polymerase family.</text>
</comment>
<accession>A0A1I2WH98</accession>
<keyword evidence="8" id="KW-0694">RNA-binding</keyword>
<keyword evidence="12" id="KW-1185">Reference proteome</keyword>
<evidence type="ECO:0000256" key="5">
    <source>
        <dbReference type="ARBA" id="ARBA00022723"/>
    </source>
</evidence>
<evidence type="ECO:0000256" key="6">
    <source>
        <dbReference type="ARBA" id="ARBA00022741"/>
    </source>
</evidence>
<evidence type="ECO:0000313" key="11">
    <source>
        <dbReference type="EMBL" id="SFH00732.1"/>
    </source>
</evidence>
<name>A0A1I2WH98_9HYPH</name>
<evidence type="ECO:0000256" key="1">
    <source>
        <dbReference type="ARBA" id="ARBA00001946"/>
    </source>
</evidence>
<gene>
    <name evidence="11" type="ORF">SAMN05192565_12332</name>
</gene>
<dbReference type="CDD" id="cd05398">
    <property type="entry name" value="NT_ClassII-CCAase"/>
    <property type="match status" value="1"/>
</dbReference>
<dbReference type="Proteomes" id="UP000199229">
    <property type="component" value="Unassembled WGS sequence"/>
</dbReference>
<keyword evidence="3" id="KW-0819">tRNA processing</keyword>
<dbReference type="EMBL" id="FOPM01000023">
    <property type="protein sequence ID" value="SFH00732.1"/>
    <property type="molecule type" value="Genomic_DNA"/>
</dbReference>
<protein>
    <submittedName>
        <fullName evidence="11">tRNA nucleotidyltransferase/poly(A) polymerase</fullName>
    </submittedName>
</protein>
<keyword evidence="6" id="KW-0547">Nucleotide-binding</keyword>
<keyword evidence="5" id="KW-0479">Metal-binding</keyword>
<dbReference type="STRING" id="582675.SAMN05192565_12332"/>
<evidence type="ECO:0000259" key="10">
    <source>
        <dbReference type="Pfam" id="PF12627"/>
    </source>
</evidence>
<evidence type="ECO:0000256" key="4">
    <source>
        <dbReference type="ARBA" id="ARBA00022695"/>
    </source>
</evidence>
<dbReference type="PANTHER" id="PTHR46173">
    <property type="entry name" value="CCA TRNA NUCLEOTIDYLTRANSFERASE 1, MITOCHONDRIAL"/>
    <property type="match status" value="1"/>
</dbReference>
<organism evidence="11 12">
    <name type="scientific">Methylobacterium gossipiicola</name>
    <dbReference type="NCBI Taxonomy" id="582675"/>
    <lineage>
        <taxon>Bacteria</taxon>
        <taxon>Pseudomonadati</taxon>
        <taxon>Pseudomonadota</taxon>
        <taxon>Alphaproteobacteria</taxon>
        <taxon>Hyphomicrobiales</taxon>
        <taxon>Methylobacteriaceae</taxon>
        <taxon>Methylobacterium</taxon>
    </lineage>
</organism>
<evidence type="ECO:0000256" key="8">
    <source>
        <dbReference type="RuleBase" id="RU003953"/>
    </source>
</evidence>
<evidence type="ECO:0000256" key="3">
    <source>
        <dbReference type="ARBA" id="ARBA00022694"/>
    </source>
</evidence>
<reference evidence="12" key="1">
    <citation type="submission" date="2016-10" db="EMBL/GenBank/DDBJ databases">
        <authorList>
            <person name="Varghese N."/>
            <person name="Submissions S."/>
        </authorList>
    </citation>
    <scope>NUCLEOTIDE SEQUENCE [LARGE SCALE GENOMIC DNA]</scope>
    <source>
        <strain evidence="12">Gh-105</strain>
    </source>
</reference>
<feature type="domain" description="Poly A polymerase head" evidence="9">
    <location>
        <begin position="33"/>
        <end position="154"/>
    </location>
</feature>
<dbReference type="InterPro" id="IPR002646">
    <property type="entry name" value="PolA_pol_head_dom"/>
</dbReference>
<proteinExistence type="inferred from homology"/>
<dbReference type="Pfam" id="PF12627">
    <property type="entry name" value="PolyA_pol_RNAbd"/>
    <property type="match status" value="1"/>
</dbReference>
<dbReference type="GO" id="GO:0000166">
    <property type="term" value="F:nucleotide binding"/>
    <property type="evidence" value="ECO:0007669"/>
    <property type="project" value="UniProtKB-KW"/>
</dbReference>
<dbReference type="GO" id="GO:0008033">
    <property type="term" value="P:tRNA processing"/>
    <property type="evidence" value="ECO:0007669"/>
    <property type="project" value="UniProtKB-KW"/>
</dbReference>
<dbReference type="PANTHER" id="PTHR46173:SF1">
    <property type="entry name" value="CCA TRNA NUCLEOTIDYLTRANSFERASE 1, MITOCHONDRIAL"/>
    <property type="match status" value="1"/>
</dbReference>
<comment type="cofactor">
    <cofactor evidence="1">
        <name>Mg(2+)</name>
        <dbReference type="ChEBI" id="CHEBI:18420"/>
    </cofactor>
</comment>
<dbReference type="InterPro" id="IPR032828">
    <property type="entry name" value="PolyA_RNA-bd"/>
</dbReference>
<feature type="domain" description="tRNA nucleotidyltransferase/poly(A) polymerase RNA and SrmB- binding" evidence="10">
    <location>
        <begin position="186"/>
        <end position="237"/>
    </location>
</feature>
<dbReference type="AlphaFoldDB" id="A0A1I2WH98"/>
<evidence type="ECO:0000256" key="2">
    <source>
        <dbReference type="ARBA" id="ARBA00022679"/>
    </source>
</evidence>
<keyword evidence="4" id="KW-0548">Nucleotidyltransferase</keyword>
<dbReference type="GO" id="GO:0016779">
    <property type="term" value="F:nucleotidyltransferase activity"/>
    <property type="evidence" value="ECO:0007669"/>
    <property type="project" value="UniProtKB-KW"/>
</dbReference>
<dbReference type="InterPro" id="IPR050264">
    <property type="entry name" value="Bact_CCA-adding_enz_type3_sf"/>
</dbReference>
<dbReference type="GO" id="GO:0046872">
    <property type="term" value="F:metal ion binding"/>
    <property type="evidence" value="ECO:0007669"/>
    <property type="project" value="UniProtKB-KW"/>
</dbReference>
<dbReference type="Pfam" id="PF01743">
    <property type="entry name" value="PolyA_pol"/>
    <property type="match status" value="1"/>
</dbReference>
<dbReference type="GO" id="GO:0000049">
    <property type="term" value="F:tRNA binding"/>
    <property type="evidence" value="ECO:0007669"/>
    <property type="project" value="TreeGrafter"/>
</dbReference>